<dbReference type="Pfam" id="PF00293">
    <property type="entry name" value="NUDIX"/>
    <property type="match status" value="1"/>
</dbReference>
<feature type="domain" description="Nudix hydrolase" evidence="3">
    <location>
        <begin position="48"/>
        <end position="177"/>
    </location>
</feature>
<dbReference type="Gene3D" id="3.90.79.10">
    <property type="entry name" value="Nucleoside Triphosphate Pyrophosphohydrolase"/>
    <property type="match status" value="1"/>
</dbReference>
<dbReference type="InterPro" id="IPR020084">
    <property type="entry name" value="NUDIX_hydrolase_CS"/>
</dbReference>
<dbReference type="PRINTS" id="PR00502">
    <property type="entry name" value="NUDIXFAMILY"/>
</dbReference>
<protein>
    <submittedName>
        <fullName evidence="4">8-oxo-dGDP phosphatase NUDT18</fullName>
    </submittedName>
</protein>
<dbReference type="InterPro" id="IPR000086">
    <property type="entry name" value="NUDIX_hydrolase_dom"/>
</dbReference>
<gene>
    <name evidence="4" type="ORF">P5673_001294</name>
</gene>
<dbReference type="SUPFAM" id="SSF55811">
    <property type="entry name" value="Nudix"/>
    <property type="match status" value="1"/>
</dbReference>
<comment type="similarity">
    <text evidence="2">Belongs to the Nudix hydrolase family.</text>
</comment>
<evidence type="ECO:0000256" key="2">
    <source>
        <dbReference type="RuleBase" id="RU003476"/>
    </source>
</evidence>
<dbReference type="InterPro" id="IPR015797">
    <property type="entry name" value="NUDIX_hydrolase-like_dom_sf"/>
</dbReference>
<dbReference type="PANTHER" id="PTHR22769">
    <property type="entry name" value="MUTT/NUDIX HYDROLASE"/>
    <property type="match status" value="1"/>
</dbReference>
<dbReference type="EMBL" id="JARQWQ010000002">
    <property type="protein sequence ID" value="KAK2573619.1"/>
    <property type="molecule type" value="Genomic_DNA"/>
</dbReference>
<proteinExistence type="inferred from homology"/>
<reference evidence="4" key="1">
    <citation type="journal article" date="2023" name="G3 (Bethesda)">
        <title>Whole genome assembly and annotation of the endangered Caribbean coral Acropora cervicornis.</title>
        <authorList>
            <person name="Selwyn J.D."/>
            <person name="Vollmer S.V."/>
        </authorList>
    </citation>
    <scope>NUCLEOTIDE SEQUENCE</scope>
    <source>
        <strain evidence="4">K2</strain>
    </source>
</reference>
<dbReference type="GO" id="GO:0044715">
    <property type="term" value="F:8-oxo-dGDP phosphatase activity"/>
    <property type="evidence" value="ECO:0007669"/>
    <property type="project" value="TreeGrafter"/>
</dbReference>
<dbReference type="Proteomes" id="UP001249851">
    <property type="component" value="Unassembled WGS sequence"/>
</dbReference>
<evidence type="ECO:0000256" key="1">
    <source>
        <dbReference type="ARBA" id="ARBA00022801"/>
    </source>
</evidence>
<keyword evidence="5" id="KW-1185">Reference proteome</keyword>
<dbReference type="PROSITE" id="PS00893">
    <property type="entry name" value="NUDIX_BOX"/>
    <property type="match status" value="1"/>
</dbReference>
<accession>A0AAD9VGH6</accession>
<dbReference type="AlphaFoldDB" id="A0AAD9VGH6"/>
<comment type="caution">
    <text evidence="4">The sequence shown here is derived from an EMBL/GenBank/DDBJ whole genome shotgun (WGS) entry which is preliminary data.</text>
</comment>
<reference evidence="4" key="2">
    <citation type="journal article" date="2023" name="Science">
        <title>Genomic signatures of disease resistance in endangered staghorn corals.</title>
        <authorList>
            <person name="Vollmer S.V."/>
            <person name="Selwyn J.D."/>
            <person name="Despard B.A."/>
            <person name="Roesel C.L."/>
        </authorList>
    </citation>
    <scope>NUCLEOTIDE SEQUENCE</scope>
    <source>
        <strain evidence="4">K2</strain>
    </source>
</reference>
<sequence>MEQLVLDLESTIYGKFSGVTTAPQSCYTDEKVEGEPSRKSSVYLQKACLGRNICYIVSAVVAQEGRVLMMREAKSSCRGRWYLPAGRVERNESFEEAVIREVLEETGLHFKPISIIYIDSQGTNWFRFTFSGAITSGKLKTLQEQDSESMEAGWFSPEEIFHSLSLRCQDIYPLIRGGLKWYESRMEKSICKLRPVGSPHSHVIVRVVVVKRSEEDGKKLFCILSNNFSGSNSFPYFPYKVTDISCSPNVTSVIDKLMTEISCKISYKLHGYLKIEHTGKPHGVADGLCLTLLVEVFVPLQGGINNQKYKLLEVEEIDLRDKIWDLIDVGGCVTLEEH</sequence>
<organism evidence="4 5">
    <name type="scientific">Acropora cervicornis</name>
    <name type="common">Staghorn coral</name>
    <dbReference type="NCBI Taxonomy" id="6130"/>
    <lineage>
        <taxon>Eukaryota</taxon>
        <taxon>Metazoa</taxon>
        <taxon>Cnidaria</taxon>
        <taxon>Anthozoa</taxon>
        <taxon>Hexacorallia</taxon>
        <taxon>Scleractinia</taxon>
        <taxon>Astrocoeniina</taxon>
        <taxon>Acroporidae</taxon>
        <taxon>Acropora</taxon>
    </lineage>
</organism>
<evidence type="ECO:0000259" key="3">
    <source>
        <dbReference type="PROSITE" id="PS51462"/>
    </source>
</evidence>
<name>A0AAD9VGH6_ACRCE</name>
<dbReference type="InterPro" id="IPR020476">
    <property type="entry name" value="Nudix_hydrolase"/>
</dbReference>
<evidence type="ECO:0000313" key="5">
    <source>
        <dbReference type="Proteomes" id="UP001249851"/>
    </source>
</evidence>
<evidence type="ECO:0000313" key="4">
    <source>
        <dbReference type="EMBL" id="KAK2573619.1"/>
    </source>
</evidence>
<dbReference type="PANTHER" id="PTHR22769:SF56">
    <property type="entry name" value="8-OXO-DGDP PHOSPHATASE NUDT18"/>
    <property type="match status" value="1"/>
</dbReference>
<dbReference type="PROSITE" id="PS51462">
    <property type="entry name" value="NUDIX"/>
    <property type="match status" value="1"/>
</dbReference>
<keyword evidence="1 2" id="KW-0378">Hydrolase</keyword>
<dbReference type="GO" id="GO:0044716">
    <property type="term" value="F:8-oxo-GDP phosphatase activity"/>
    <property type="evidence" value="ECO:0007669"/>
    <property type="project" value="TreeGrafter"/>
</dbReference>